<dbReference type="PANTHER" id="PTHR41259:SF1">
    <property type="entry name" value="DOUBLE-STRAND BREAK REPAIR RAD50 ATPASE, PUTATIVE-RELATED"/>
    <property type="match status" value="1"/>
</dbReference>
<gene>
    <name evidence="4" type="ORF">JK634_12195</name>
</gene>
<feature type="coiled-coil region" evidence="1">
    <location>
        <begin position="496"/>
        <end position="552"/>
    </location>
</feature>
<comment type="caution">
    <text evidence="4">The sequence shown here is derived from an EMBL/GenBank/DDBJ whole genome shotgun (WGS) entry which is preliminary data.</text>
</comment>
<dbReference type="RefSeq" id="WP_202767919.1">
    <property type="nucleotide sequence ID" value="NZ_JAESWA010000022.1"/>
</dbReference>
<dbReference type="InterPro" id="IPR038734">
    <property type="entry name" value="YhaN_AAA"/>
</dbReference>
<evidence type="ECO:0000256" key="1">
    <source>
        <dbReference type="SAM" id="Coils"/>
    </source>
</evidence>
<name>A0A937FEX4_9CLOT</name>
<dbReference type="PANTHER" id="PTHR41259">
    <property type="entry name" value="DOUBLE-STRAND BREAK REPAIR RAD50 ATPASE, PUTATIVE-RELATED"/>
    <property type="match status" value="1"/>
</dbReference>
<sequence length="922" mass="107408">MIIKDLKIKRFGNLKNIELTFKEGINIVYGGNEAGKSTLQSFIKVWLYGISAKRNKSLRDNLRTRYAIYNSERSQGELLVNVKSEDLRIIRSFGNTKKEDNSNIIDEISGSKVNEISLDEPGKDLLNISLSSFENTLFIKGLGTYVSSSKDDEVMHRLTNSFESGEEGVSYFKAIAKLELLRKSIITTRGNGELDKFKESKDKLIEEREDFLITSNKNIEDESRLIDIKKEKEETELKLKKLDFYKKHIKKMKLQKEYKDILEYLRKSQELKKLAEGIEVELKSEEGLLDREKVEVIKEDVAVLLSFNEVIESKLEEEQEIEKERRSIEEILEGNKSIIELGDDLEEKTLKLYKEIEVNKSKILVYEENIKEIDGLKNRLNEIKLSLGKGVNIEGYEDDIDSTIKEYEELLFMLKDKIDLGYKEDLTKEIKKKKNSNFIITISIILGILSSIALALVKPSFSIIPLFFVGFLLNIRFKLSKDIEKLTDDKYSKERLKEIEEKIIDKENKLNEYVNMLKFSSLEELGVSLSKYKRHKEEIRVLSALIKEREEKSYNGEISEIKSRYLEDTKMLNTIFGYARCDSLEALLLKIKDLKEVLSRQKIVNERWNNYSENLKSLNNEKERKEKKLYDKLQLIGFQDIPLNNLNLELDKILDKLQEKEQVQASLKSVEETYKVLLKDRDLENINKELEYIINDNLDYSYETEEEVDFEIKQTNLKLINIEKELKDVENSIYNRFLGKRSLISIEGDLQEVLDNISELSLRLKGVELAIELLEESFKELQKNMGPVLNEKVSYYFSKLTSGKYKEVKVSQNYELVVVEGRGDILSGELLSNGAWDQVYLSLRLALVDMLFKEQKVPLIFDDAFVQYDDNRLRNVLEVLSEVSYKRQIILFSCQKREVDILKNMASKIESLNTEMQVIELI</sequence>
<dbReference type="AlphaFoldDB" id="A0A937FEX4"/>
<dbReference type="SUPFAM" id="SSF52540">
    <property type="entry name" value="P-loop containing nucleoside triphosphate hydrolases"/>
    <property type="match status" value="1"/>
</dbReference>
<keyword evidence="2" id="KW-0812">Transmembrane</keyword>
<dbReference type="Proteomes" id="UP000623681">
    <property type="component" value="Unassembled WGS sequence"/>
</dbReference>
<feature type="transmembrane region" description="Helical" evidence="2">
    <location>
        <begin position="438"/>
        <end position="457"/>
    </location>
</feature>
<evidence type="ECO:0000313" key="4">
    <source>
        <dbReference type="EMBL" id="MBL4932574.1"/>
    </source>
</evidence>
<keyword evidence="1" id="KW-0175">Coiled coil</keyword>
<evidence type="ECO:0000259" key="3">
    <source>
        <dbReference type="Pfam" id="PF13514"/>
    </source>
</evidence>
<keyword evidence="5" id="KW-1185">Reference proteome</keyword>
<proteinExistence type="predicted"/>
<reference evidence="4" key="1">
    <citation type="submission" date="2021-01" db="EMBL/GenBank/DDBJ databases">
        <title>Genome public.</title>
        <authorList>
            <person name="Liu C."/>
            <person name="Sun Q."/>
        </authorList>
    </citation>
    <scope>NUCLEOTIDE SEQUENCE</scope>
    <source>
        <strain evidence="4">YIM B02565</strain>
    </source>
</reference>
<organism evidence="4 5">
    <name type="scientific">Clostridium paridis</name>
    <dbReference type="NCBI Taxonomy" id="2803863"/>
    <lineage>
        <taxon>Bacteria</taxon>
        <taxon>Bacillati</taxon>
        <taxon>Bacillota</taxon>
        <taxon>Clostridia</taxon>
        <taxon>Eubacteriales</taxon>
        <taxon>Clostridiaceae</taxon>
        <taxon>Clostridium</taxon>
    </lineage>
</organism>
<dbReference type="Gene3D" id="3.40.50.300">
    <property type="entry name" value="P-loop containing nucleotide triphosphate hydrolases"/>
    <property type="match status" value="2"/>
</dbReference>
<accession>A0A937FEX4</accession>
<feature type="coiled-coil region" evidence="1">
    <location>
        <begin position="757"/>
        <end position="784"/>
    </location>
</feature>
<protein>
    <submittedName>
        <fullName evidence="4">AAA family ATPase</fullName>
    </submittedName>
</protein>
<feature type="domain" description="YhaN AAA" evidence="3">
    <location>
        <begin position="1"/>
        <end position="58"/>
    </location>
</feature>
<keyword evidence="2" id="KW-1133">Transmembrane helix</keyword>
<evidence type="ECO:0000313" key="5">
    <source>
        <dbReference type="Proteomes" id="UP000623681"/>
    </source>
</evidence>
<dbReference type="EMBL" id="JAESWA010000022">
    <property type="protein sequence ID" value="MBL4932574.1"/>
    <property type="molecule type" value="Genomic_DNA"/>
</dbReference>
<dbReference type="Pfam" id="PF13514">
    <property type="entry name" value="AAA_27"/>
    <property type="match status" value="1"/>
</dbReference>
<evidence type="ECO:0000256" key="2">
    <source>
        <dbReference type="SAM" id="Phobius"/>
    </source>
</evidence>
<keyword evidence="2" id="KW-0472">Membrane</keyword>
<feature type="coiled-coil region" evidence="1">
    <location>
        <begin position="608"/>
        <end position="680"/>
    </location>
</feature>
<dbReference type="InterPro" id="IPR027417">
    <property type="entry name" value="P-loop_NTPase"/>
</dbReference>